<protein>
    <submittedName>
        <fullName evidence="1">Uncharacterized protein</fullName>
    </submittedName>
</protein>
<gene>
    <name evidence="1" type="ORF">M9Y10_028282</name>
</gene>
<reference evidence="1 2" key="1">
    <citation type="submission" date="2024-04" db="EMBL/GenBank/DDBJ databases">
        <title>Tritrichomonas musculus Genome.</title>
        <authorList>
            <person name="Alves-Ferreira E."/>
            <person name="Grigg M."/>
            <person name="Lorenzi H."/>
            <person name="Galac M."/>
        </authorList>
    </citation>
    <scope>NUCLEOTIDE SEQUENCE [LARGE SCALE GENOMIC DNA]</scope>
    <source>
        <strain evidence="1 2">EAF2021</strain>
    </source>
</reference>
<evidence type="ECO:0000313" key="2">
    <source>
        <dbReference type="Proteomes" id="UP001470230"/>
    </source>
</evidence>
<sequence>MSSTSEHSSDVKINLPSLGEKLLTSYIEKGRDSILTKTKKQEIQEHIQNAEFDYPAFFDMLNTDPCECNEEWILKFSQAISNSSEDDIKKYARPTIEILTSVVHFLMTDKNFKKKMSEQIGDKKTEYNSDSYALHYSLNDYESDEILKELTSGLDPKFVDSDFDIARTADAQTEQLDEYELSEKGKKLYKTHQDIY</sequence>
<evidence type="ECO:0000313" key="1">
    <source>
        <dbReference type="EMBL" id="KAK8891077.1"/>
    </source>
</evidence>
<comment type="caution">
    <text evidence="1">The sequence shown here is derived from an EMBL/GenBank/DDBJ whole genome shotgun (WGS) entry which is preliminary data.</text>
</comment>
<proteinExistence type="predicted"/>
<accession>A0ABR2KKV9</accession>
<keyword evidence="2" id="KW-1185">Reference proteome</keyword>
<organism evidence="1 2">
    <name type="scientific">Tritrichomonas musculus</name>
    <dbReference type="NCBI Taxonomy" id="1915356"/>
    <lineage>
        <taxon>Eukaryota</taxon>
        <taxon>Metamonada</taxon>
        <taxon>Parabasalia</taxon>
        <taxon>Tritrichomonadida</taxon>
        <taxon>Tritrichomonadidae</taxon>
        <taxon>Tritrichomonas</taxon>
    </lineage>
</organism>
<dbReference type="Proteomes" id="UP001470230">
    <property type="component" value="Unassembled WGS sequence"/>
</dbReference>
<dbReference type="EMBL" id="JAPFFF010000004">
    <property type="protein sequence ID" value="KAK8891077.1"/>
    <property type="molecule type" value="Genomic_DNA"/>
</dbReference>
<name>A0ABR2KKV9_9EUKA</name>